<sequence length="68" mass="7577">MSDAAKPTPGDDTGARCRTCGRARTDADPLEALSWVCDRSGAQPQWLCDRCAREHVRDIESKLPAEFW</sequence>
<proteinExistence type="predicted"/>
<dbReference type="EMBL" id="QGUI01000799">
    <property type="protein sequence ID" value="PZM91026.1"/>
    <property type="molecule type" value="Genomic_DNA"/>
</dbReference>
<reference evidence="1" key="1">
    <citation type="submission" date="2018-05" db="EMBL/GenBank/DDBJ databases">
        <authorList>
            <person name="Lanie J.A."/>
            <person name="Ng W.-L."/>
            <person name="Kazmierczak K.M."/>
            <person name="Andrzejewski T.M."/>
            <person name="Davidsen T.M."/>
            <person name="Wayne K.J."/>
            <person name="Tettelin H."/>
            <person name="Glass J.I."/>
            <person name="Rusch D."/>
            <person name="Podicherti R."/>
            <person name="Tsui H.-C.T."/>
            <person name="Winkler M.E."/>
        </authorList>
    </citation>
    <scope>NUCLEOTIDE SEQUENCE</scope>
    <source>
        <strain evidence="1">ZC4RG45</strain>
    </source>
</reference>
<dbReference type="AlphaFoldDB" id="A0A2W4L5W3"/>
<protein>
    <recommendedName>
        <fullName evidence="2">ClpX-type ZB domain-containing protein</fullName>
    </recommendedName>
</protein>
<evidence type="ECO:0000313" key="1">
    <source>
        <dbReference type="EMBL" id="PZM91026.1"/>
    </source>
</evidence>
<organism evidence="1">
    <name type="scientific">Thermocrispum agreste</name>
    <dbReference type="NCBI Taxonomy" id="37925"/>
    <lineage>
        <taxon>Bacteria</taxon>
        <taxon>Bacillati</taxon>
        <taxon>Actinomycetota</taxon>
        <taxon>Actinomycetes</taxon>
        <taxon>Pseudonocardiales</taxon>
        <taxon>Pseudonocardiaceae</taxon>
        <taxon>Thermocrispum</taxon>
    </lineage>
</organism>
<evidence type="ECO:0008006" key="2">
    <source>
        <dbReference type="Google" id="ProtNLM"/>
    </source>
</evidence>
<gene>
    <name evidence="1" type="ORF">DIU77_17205</name>
</gene>
<comment type="caution">
    <text evidence="1">The sequence shown here is derived from an EMBL/GenBank/DDBJ whole genome shotgun (WGS) entry which is preliminary data.</text>
</comment>
<name>A0A2W4L5W3_9PSEU</name>
<accession>A0A2W4L5W3</accession>
<dbReference type="STRING" id="1111738.GCA_000427905_02183"/>